<name>A0A7N0SWQ4_KALFE</name>
<keyword evidence="4" id="KW-1185">Reference proteome</keyword>
<reference evidence="3" key="1">
    <citation type="submission" date="2021-01" db="UniProtKB">
        <authorList>
            <consortium name="EnsemblPlants"/>
        </authorList>
    </citation>
    <scope>IDENTIFICATION</scope>
</reference>
<feature type="compositionally biased region" description="Basic and acidic residues" evidence="1">
    <location>
        <begin position="189"/>
        <end position="200"/>
    </location>
</feature>
<dbReference type="Gramene" id="Kaladp0011s0510.5.v1.1">
    <property type="protein sequence ID" value="Kaladp0011s0510.5.v1.1"/>
    <property type="gene ID" value="Kaladp0011s0510.v1.1"/>
</dbReference>
<evidence type="ECO:0000313" key="3">
    <source>
        <dbReference type="EnsemblPlants" id="Kaladp0011s0510.5.v1.1"/>
    </source>
</evidence>
<dbReference type="GO" id="GO:0003676">
    <property type="term" value="F:nucleic acid binding"/>
    <property type="evidence" value="ECO:0007669"/>
    <property type="project" value="InterPro"/>
</dbReference>
<dbReference type="PROSITE" id="PS50174">
    <property type="entry name" value="G_PATCH"/>
    <property type="match status" value="1"/>
</dbReference>
<feature type="compositionally biased region" description="Acidic residues" evidence="1">
    <location>
        <begin position="201"/>
        <end position="216"/>
    </location>
</feature>
<evidence type="ECO:0000313" key="4">
    <source>
        <dbReference type="Proteomes" id="UP000594263"/>
    </source>
</evidence>
<evidence type="ECO:0000256" key="1">
    <source>
        <dbReference type="SAM" id="MobiDB-lite"/>
    </source>
</evidence>
<proteinExistence type="predicted"/>
<dbReference type="SMART" id="SM01173">
    <property type="entry name" value="DUF4187"/>
    <property type="match status" value="1"/>
</dbReference>
<dbReference type="EnsemblPlants" id="Kaladp0011s0510.5.v1.1">
    <property type="protein sequence ID" value="Kaladp0011s0510.5.v1.1"/>
    <property type="gene ID" value="Kaladp0011s0510.v1.1"/>
</dbReference>
<dbReference type="EnsemblPlants" id="Kaladp0011s0510.1.v1.1">
    <property type="protein sequence ID" value="Kaladp0011s0510.1.v1.1"/>
    <property type="gene ID" value="Kaladp0011s0510.v1.1"/>
</dbReference>
<protein>
    <recommendedName>
        <fullName evidence="2">G-patch domain-containing protein</fullName>
    </recommendedName>
</protein>
<dbReference type="InterPro" id="IPR039249">
    <property type="entry name" value="GPATCH11"/>
</dbReference>
<feature type="region of interest" description="Disordered" evidence="1">
    <location>
        <begin position="189"/>
        <end position="216"/>
    </location>
</feature>
<dbReference type="AlphaFoldDB" id="A0A7N0SWQ4"/>
<accession>A0A7N0SWQ4</accession>
<dbReference type="InterPro" id="IPR025239">
    <property type="entry name" value="DUF4187"/>
</dbReference>
<dbReference type="GO" id="GO:0000776">
    <property type="term" value="C:kinetochore"/>
    <property type="evidence" value="ECO:0007669"/>
    <property type="project" value="TreeGrafter"/>
</dbReference>
<dbReference type="InterPro" id="IPR000467">
    <property type="entry name" value="G_patch_dom"/>
</dbReference>
<feature type="compositionally biased region" description="Basic and acidic residues" evidence="1">
    <location>
        <begin position="50"/>
        <end position="67"/>
    </location>
</feature>
<dbReference type="PANTHER" id="PTHR21032">
    <property type="entry name" value="G PATCH DOMAIN-CONTAINING PROTEIN 11"/>
    <property type="match status" value="1"/>
</dbReference>
<dbReference type="Pfam" id="PF01585">
    <property type="entry name" value="G-patch"/>
    <property type="match status" value="1"/>
</dbReference>
<dbReference type="EnsemblPlants" id="Kaladp0011s0510.4.v1.1">
    <property type="protein sequence ID" value="Kaladp0011s0510.4.v1.1"/>
    <property type="gene ID" value="Kaladp0011s0510.v1.1"/>
</dbReference>
<dbReference type="OMA" id="DYMNMVI"/>
<feature type="domain" description="G-patch" evidence="2">
    <location>
        <begin position="89"/>
        <end position="135"/>
    </location>
</feature>
<dbReference type="Pfam" id="PF13821">
    <property type="entry name" value="DUF4187"/>
    <property type="match status" value="1"/>
</dbReference>
<dbReference type="SMART" id="SM00443">
    <property type="entry name" value="G_patch"/>
    <property type="match status" value="1"/>
</dbReference>
<dbReference type="Gramene" id="Kaladp0011s0510.1.v1.1">
    <property type="protein sequence ID" value="Kaladp0011s0510.1.v1.1"/>
    <property type="gene ID" value="Kaladp0011s0510.v1.1"/>
</dbReference>
<dbReference type="PANTHER" id="PTHR21032:SF0">
    <property type="entry name" value="G PATCH DOMAIN-CONTAINING PROTEIN 11"/>
    <property type="match status" value="1"/>
</dbReference>
<organism evidence="3 4">
    <name type="scientific">Kalanchoe fedtschenkoi</name>
    <name type="common">Lavender scallops</name>
    <name type="synonym">South American air plant</name>
    <dbReference type="NCBI Taxonomy" id="63787"/>
    <lineage>
        <taxon>Eukaryota</taxon>
        <taxon>Viridiplantae</taxon>
        <taxon>Streptophyta</taxon>
        <taxon>Embryophyta</taxon>
        <taxon>Tracheophyta</taxon>
        <taxon>Spermatophyta</taxon>
        <taxon>Magnoliopsida</taxon>
        <taxon>eudicotyledons</taxon>
        <taxon>Gunneridae</taxon>
        <taxon>Pentapetalae</taxon>
        <taxon>Saxifragales</taxon>
        <taxon>Crassulaceae</taxon>
        <taxon>Kalanchoe</taxon>
    </lineage>
</organism>
<dbReference type="Proteomes" id="UP000594263">
    <property type="component" value="Unplaced"/>
</dbReference>
<dbReference type="Gramene" id="Kaladp0011s0510.4.v1.1">
    <property type="protein sequence ID" value="Kaladp0011s0510.4.v1.1"/>
    <property type="gene ID" value="Kaladp0011s0510.v1.1"/>
</dbReference>
<feature type="region of interest" description="Disordered" evidence="1">
    <location>
        <begin position="1"/>
        <end position="67"/>
    </location>
</feature>
<sequence length="258" mass="29992">MAEFGGQLSQEDEDYMGDLSRFLPPEEASISTAQKAPPPASKRQKLPSTLKEKPKNKSWQEIRRVEREKKQIEEDALTLEKIEKAPIPQSNIGFKLLRQMGYIPGSVLGKEGSGRAEPVGIEIRRSRAGIGREDPHKEKMKIEEMMAERKRRMEKIVMEDFGSRQKEHWRTRRVTVNYEKAKKALDHLENKPVEVKKKGEEEDDESEEEEEEEITEEDLLRILMQLREQHFYCLFCGCKYESMEVLLSSCPGLDEDDH</sequence>
<evidence type="ECO:0000259" key="2">
    <source>
        <dbReference type="PROSITE" id="PS50174"/>
    </source>
</evidence>